<feature type="transmembrane region" description="Helical" evidence="6">
    <location>
        <begin position="244"/>
        <end position="262"/>
    </location>
</feature>
<dbReference type="EMBL" id="JAUSUA010000007">
    <property type="protein sequence ID" value="MDQ0208843.1"/>
    <property type="molecule type" value="Genomic_DNA"/>
</dbReference>
<sequence>MKILNERFRELVVPLIVLGLSGSPIVTALVLLSQQLGTVLFAIPIGTWIEKKNPIFVSSSCSMLYAVLIFSLAYIVSVDSVSPVLIACILFLIGLVGLIQQTAFQVMIPRVVGRNNLLSAHNLLEGADAFVTLIGPSIGGFLLAYYGASFTLVVCGCLMAISTLFISVVRYKHSKSTATSETKHIKEKVFEFTERAKEGVQYLFANSSQKGSTIAAVCLSFATVFMILSIIFHSRTTLHLSEQYIGILLSFAGLGNVIGVLIMNRFKKVNWLFFLSTLLILSSVGVLCLLSSHFIVMCIGMMIFDGALSMGFVVQLSVQQGITPDSLLARVRSAMYVIAGIASICATLLAGVFTEWNSYVALIFGGLMLLLPALYILRYKDSSVKMDQIKPIYMDGRKS</sequence>
<dbReference type="SUPFAM" id="SSF103473">
    <property type="entry name" value="MFS general substrate transporter"/>
    <property type="match status" value="1"/>
</dbReference>
<dbReference type="Proteomes" id="UP001225034">
    <property type="component" value="Unassembled WGS sequence"/>
</dbReference>
<evidence type="ECO:0000313" key="8">
    <source>
        <dbReference type="Proteomes" id="UP001225034"/>
    </source>
</evidence>
<comment type="caution">
    <text evidence="7">The sequence shown here is derived from an EMBL/GenBank/DDBJ whole genome shotgun (WGS) entry which is preliminary data.</text>
</comment>
<evidence type="ECO:0000256" key="1">
    <source>
        <dbReference type="ARBA" id="ARBA00004651"/>
    </source>
</evidence>
<keyword evidence="2" id="KW-1003">Cell membrane</keyword>
<evidence type="ECO:0000313" key="7">
    <source>
        <dbReference type="EMBL" id="MDQ0208843.1"/>
    </source>
</evidence>
<name>A0ABT9YMM2_9BACI</name>
<dbReference type="CDD" id="cd06173">
    <property type="entry name" value="MFS_MefA_like"/>
    <property type="match status" value="1"/>
</dbReference>
<evidence type="ECO:0000256" key="6">
    <source>
        <dbReference type="SAM" id="Phobius"/>
    </source>
</evidence>
<dbReference type="Gene3D" id="1.20.1250.20">
    <property type="entry name" value="MFS general substrate transporter like domains"/>
    <property type="match status" value="1"/>
</dbReference>
<feature type="transmembrane region" description="Helical" evidence="6">
    <location>
        <begin position="84"/>
        <end position="108"/>
    </location>
</feature>
<evidence type="ECO:0000256" key="2">
    <source>
        <dbReference type="ARBA" id="ARBA00022475"/>
    </source>
</evidence>
<dbReference type="Pfam" id="PF07690">
    <property type="entry name" value="MFS_1"/>
    <property type="match status" value="1"/>
</dbReference>
<keyword evidence="3 6" id="KW-0812">Transmembrane</keyword>
<dbReference type="PANTHER" id="PTHR23513">
    <property type="entry name" value="INTEGRAL MEMBRANE EFFLUX PROTEIN-RELATED"/>
    <property type="match status" value="1"/>
</dbReference>
<feature type="transmembrane region" description="Helical" evidence="6">
    <location>
        <begin position="334"/>
        <end position="353"/>
    </location>
</feature>
<accession>A0ABT9YMM2</accession>
<gene>
    <name evidence="7" type="ORF">J2S05_003667</name>
</gene>
<proteinExistence type="predicted"/>
<feature type="transmembrane region" description="Helical" evidence="6">
    <location>
        <begin position="359"/>
        <end position="377"/>
    </location>
</feature>
<feature type="transmembrane region" description="Helical" evidence="6">
    <location>
        <begin position="143"/>
        <end position="166"/>
    </location>
</feature>
<feature type="transmembrane region" description="Helical" evidence="6">
    <location>
        <begin position="213"/>
        <end position="232"/>
    </location>
</feature>
<comment type="subcellular location">
    <subcellularLocation>
        <location evidence="1">Cell membrane</location>
        <topology evidence="1">Multi-pass membrane protein</topology>
    </subcellularLocation>
</comment>
<feature type="transmembrane region" description="Helical" evidence="6">
    <location>
        <begin position="55"/>
        <end position="77"/>
    </location>
</feature>
<organism evidence="7 8">
    <name type="scientific">Alkalicoccobacillus murimartini</name>
    <dbReference type="NCBI Taxonomy" id="171685"/>
    <lineage>
        <taxon>Bacteria</taxon>
        <taxon>Bacillati</taxon>
        <taxon>Bacillota</taxon>
        <taxon>Bacilli</taxon>
        <taxon>Bacillales</taxon>
        <taxon>Bacillaceae</taxon>
        <taxon>Alkalicoccobacillus</taxon>
    </lineage>
</organism>
<evidence type="ECO:0000256" key="4">
    <source>
        <dbReference type="ARBA" id="ARBA00022989"/>
    </source>
</evidence>
<evidence type="ECO:0000256" key="3">
    <source>
        <dbReference type="ARBA" id="ARBA00022692"/>
    </source>
</evidence>
<dbReference type="InterPro" id="IPR036259">
    <property type="entry name" value="MFS_trans_sf"/>
</dbReference>
<evidence type="ECO:0000256" key="5">
    <source>
        <dbReference type="ARBA" id="ARBA00023136"/>
    </source>
</evidence>
<keyword evidence="8" id="KW-1185">Reference proteome</keyword>
<reference evidence="7 8" key="1">
    <citation type="submission" date="2023-07" db="EMBL/GenBank/DDBJ databases">
        <title>Genomic Encyclopedia of Type Strains, Phase IV (KMG-IV): sequencing the most valuable type-strain genomes for metagenomic binning, comparative biology and taxonomic classification.</title>
        <authorList>
            <person name="Goeker M."/>
        </authorList>
    </citation>
    <scope>NUCLEOTIDE SEQUENCE [LARGE SCALE GENOMIC DNA]</scope>
    <source>
        <strain evidence="7 8">DSM 19154</strain>
    </source>
</reference>
<dbReference type="PANTHER" id="PTHR23513:SF6">
    <property type="entry name" value="MAJOR FACILITATOR SUPERFAMILY ASSOCIATED DOMAIN-CONTAINING PROTEIN"/>
    <property type="match status" value="1"/>
</dbReference>
<feature type="transmembrane region" description="Helical" evidence="6">
    <location>
        <begin position="293"/>
        <end position="314"/>
    </location>
</feature>
<feature type="transmembrane region" description="Helical" evidence="6">
    <location>
        <begin position="269"/>
        <end position="287"/>
    </location>
</feature>
<dbReference type="InterPro" id="IPR011701">
    <property type="entry name" value="MFS"/>
</dbReference>
<protein>
    <submittedName>
        <fullName evidence="7">MFS family permease</fullName>
    </submittedName>
</protein>
<keyword evidence="4 6" id="KW-1133">Transmembrane helix</keyword>
<keyword evidence="5 6" id="KW-0472">Membrane</keyword>
<feature type="transmembrane region" description="Helical" evidence="6">
    <location>
        <begin position="12"/>
        <end position="35"/>
    </location>
</feature>